<evidence type="ECO:0000313" key="2">
    <source>
        <dbReference type="Proteomes" id="UP000728185"/>
    </source>
</evidence>
<keyword evidence="2" id="KW-1185">Reference proteome</keyword>
<comment type="caution">
    <text evidence="1">The sequence shown here is derived from an EMBL/GenBank/DDBJ whole genome shotgun (WGS) entry which is preliminary data.</text>
</comment>
<proteinExistence type="predicted"/>
<gene>
    <name evidence="1" type="ORF">FBUS_11680</name>
</gene>
<accession>A0A8E0VDI8</accession>
<organism evidence="1 2">
    <name type="scientific">Fasciolopsis buskii</name>
    <dbReference type="NCBI Taxonomy" id="27845"/>
    <lineage>
        <taxon>Eukaryota</taxon>
        <taxon>Metazoa</taxon>
        <taxon>Spiralia</taxon>
        <taxon>Lophotrochozoa</taxon>
        <taxon>Platyhelminthes</taxon>
        <taxon>Trematoda</taxon>
        <taxon>Digenea</taxon>
        <taxon>Plagiorchiida</taxon>
        <taxon>Echinostomata</taxon>
        <taxon>Echinostomatoidea</taxon>
        <taxon>Fasciolidae</taxon>
        <taxon>Fasciolopsis</taxon>
    </lineage>
</organism>
<protein>
    <submittedName>
        <fullName evidence="1">Uncharacterized protein</fullName>
    </submittedName>
</protein>
<dbReference type="AlphaFoldDB" id="A0A8E0VDI8"/>
<sequence>MSSVHKSVVVDSLRFNPPDHFVADAGLLPSRLRKSRPASDFGFLQSQMRAVRPVADSAGLSTAVRNIIERSDVRDKMVLMPSEYQAGLPLISYRSSWLESRFSSCQSQSLQSSLELHTVTGSACVLVFDQYTLVGISASC</sequence>
<reference evidence="1" key="1">
    <citation type="submission" date="2019-05" db="EMBL/GenBank/DDBJ databases">
        <title>Annotation for the trematode Fasciolopsis buski.</title>
        <authorList>
            <person name="Choi Y.-J."/>
        </authorList>
    </citation>
    <scope>NUCLEOTIDE SEQUENCE</scope>
    <source>
        <strain evidence="1">HT</strain>
        <tissue evidence="1">Whole worm</tissue>
    </source>
</reference>
<name>A0A8E0VDI8_9TREM</name>
<dbReference type="Proteomes" id="UP000728185">
    <property type="component" value="Unassembled WGS sequence"/>
</dbReference>
<dbReference type="EMBL" id="LUCM01009735">
    <property type="protein sequence ID" value="KAA0186454.1"/>
    <property type="molecule type" value="Genomic_DNA"/>
</dbReference>
<evidence type="ECO:0000313" key="1">
    <source>
        <dbReference type="EMBL" id="KAA0186454.1"/>
    </source>
</evidence>